<keyword evidence="1" id="KW-1133">Transmembrane helix</keyword>
<dbReference type="Gene3D" id="2.20.28.30">
    <property type="entry name" value="RNA polymerase ii, chain L"/>
    <property type="match status" value="1"/>
</dbReference>
<dbReference type="PANTHER" id="PTHR37826">
    <property type="entry name" value="FLOTILLIN BAND_7_5 DOMAIN PROTEIN"/>
    <property type="match status" value="1"/>
</dbReference>
<feature type="transmembrane region" description="Helical" evidence="1">
    <location>
        <begin position="358"/>
        <end position="379"/>
    </location>
</feature>
<evidence type="ECO:0000256" key="1">
    <source>
        <dbReference type="SAM" id="Phobius"/>
    </source>
</evidence>
<dbReference type="EMBL" id="CP042425">
    <property type="protein sequence ID" value="QEL20825.1"/>
    <property type="molecule type" value="Genomic_DNA"/>
</dbReference>
<keyword evidence="1" id="KW-0472">Membrane</keyword>
<protein>
    <recommendedName>
        <fullName evidence="4">Primosomal protein N' (Replication factor Y)-superfamily II helicase</fullName>
    </recommendedName>
</protein>
<keyword evidence="3" id="KW-1185">Reference proteome</keyword>
<reference evidence="3" key="1">
    <citation type="submission" date="2019-08" db="EMBL/GenBank/DDBJ databases">
        <title>Limnoglobus roseus gen. nov., sp. nov., a novel freshwater planctomycete with a giant genome from the family Gemmataceae.</title>
        <authorList>
            <person name="Kulichevskaya I.S."/>
            <person name="Naumoff D.G."/>
            <person name="Miroshnikov K."/>
            <person name="Ivanova A."/>
            <person name="Philippov D.A."/>
            <person name="Hakobyan A."/>
            <person name="Rijpstra I.C."/>
            <person name="Sinninghe Damste J.S."/>
            <person name="Liesack W."/>
            <person name="Dedysh S.N."/>
        </authorList>
    </citation>
    <scope>NUCLEOTIDE SEQUENCE [LARGE SCALE GENOMIC DNA]</scope>
    <source>
        <strain evidence="3">PX52</strain>
    </source>
</reference>
<evidence type="ECO:0008006" key="4">
    <source>
        <dbReference type="Google" id="ProtNLM"/>
    </source>
</evidence>
<dbReference type="AlphaFoldDB" id="A0A5C1AQC8"/>
<dbReference type="KEGG" id="lrs:PX52LOC_07945"/>
<name>A0A5C1AQC8_9BACT</name>
<accession>A0A5C1AQC8</accession>
<dbReference type="OrthoDB" id="3182597at2"/>
<evidence type="ECO:0000313" key="2">
    <source>
        <dbReference type="EMBL" id="QEL20825.1"/>
    </source>
</evidence>
<gene>
    <name evidence="2" type="ORF">PX52LOC_07945</name>
</gene>
<dbReference type="Proteomes" id="UP000324974">
    <property type="component" value="Chromosome"/>
</dbReference>
<proteinExistence type="predicted"/>
<dbReference type="PANTHER" id="PTHR37826:SF3">
    <property type="entry name" value="J DOMAIN-CONTAINING PROTEIN"/>
    <property type="match status" value="1"/>
</dbReference>
<sequence length="381" mass="42639">MADPQQKIPTVTKAPPEGRKFPCPQCGARLDYDPRVRGLACPYCGHKEEIAKDSSAAVLERDYLKYLDNQETDATPIPGRETQTRCTGCGAMVLLEEKVVTDRCPFCGTHLENKPVAVVGMIAPEAILPFAVDLRDAREAFTTWLAGLWFAPSELTKIATLGQLTGVYVPYWTYDTMTYTFYDGERGDNYTDWVTETYRDQQGNTQTRQVAVTRVAWTSVSGEVQHFFDDVLVCASKSLPQSLVDAVEPWELAKLDGFLPDYLSGFKTERYAIGLKEGFQVAKSLIGPTIDGLVRRDIGGDHQRVHEQKTKHSAITFKHLLLPVWVAVYRYHDRTFQILVNGTSGKVVGKRPWSTMKIVRLVVLIAAAVGLIAFLVMHFKK</sequence>
<keyword evidence="1" id="KW-0812">Transmembrane</keyword>
<evidence type="ECO:0000313" key="3">
    <source>
        <dbReference type="Proteomes" id="UP000324974"/>
    </source>
</evidence>
<organism evidence="2 3">
    <name type="scientific">Limnoglobus roseus</name>
    <dbReference type="NCBI Taxonomy" id="2598579"/>
    <lineage>
        <taxon>Bacteria</taxon>
        <taxon>Pseudomonadati</taxon>
        <taxon>Planctomycetota</taxon>
        <taxon>Planctomycetia</taxon>
        <taxon>Gemmatales</taxon>
        <taxon>Gemmataceae</taxon>
        <taxon>Limnoglobus</taxon>
    </lineage>
</organism>
<dbReference type="RefSeq" id="WP_149115079.1">
    <property type="nucleotide sequence ID" value="NZ_CP042425.1"/>
</dbReference>